<evidence type="ECO:0000259" key="15">
    <source>
        <dbReference type="Pfam" id="PF04566"/>
    </source>
</evidence>
<feature type="domain" description="RNA polymerase Rpb2" evidence="15">
    <location>
        <begin position="537"/>
        <end position="596"/>
    </location>
</feature>
<evidence type="ECO:0000256" key="2">
    <source>
        <dbReference type="ARBA" id="ARBA00012418"/>
    </source>
</evidence>
<dbReference type="GO" id="GO:0003677">
    <property type="term" value="F:DNA binding"/>
    <property type="evidence" value="ECO:0007669"/>
    <property type="project" value="InterPro"/>
</dbReference>
<dbReference type="Gene3D" id="2.40.50.150">
    <property type="match status" value="1"/>
</dbReference>
<evidence type="ECO:0000259" key="12">
    <source>
        <dbReference type="Pfam" id="PF04561"/>
    </source>
</evidence>
<evidence type="ECO:0000259" key="14">
    <source>
        <dbReference type="Pfam" id="PF04565"/>
    </source>
</evidence>
<keyword evidence="7" id="KW-0862">Zinc</keyword>
<evidence type="ECO:0000259" key="11">
    <source>
        <dbReference type="Pfam" id="PF04560"/>
    </source>
</evidence>
<dbReference type="InterPro" id="IPR007644">
    <property type="entry name" value="RNA_pol_bsu_protrusion"/>
</dbReference>
<feature type="domain" description="RNA polymerase Rpb2" evidence="14">
    <location>
        <begin position="440"/>
        <end position="502"/>
    </location>
</feature>
<feature type="domain" description="RNA polymerase Rpb2" evidence="12">
    <location>
        <begin position="220"/>
        <end position="359"/>
    </location>
</feature>
<dbReference type="InterPro" id="IPR007646">
    <property type="entry name" value="RNA_pol_Rpb2_4"/>
</dbReference>
<dbReference type="Gene3D" id="2.40.270.10">
    <property type="entry name" value="DNA-directed RNA polymerase, subunit 2, domain 6"/>
    <property type="match status" value="1"/>
</dbReference>
<dbReference type="Gene3D" id="3.90.1800.10">
    <property type="entry name" value="RNA polymerase alpha subunit dimerisation domain"/>
    <property type="match status" value="1"/>
</dbReference>
<dbReference type="PANTHER" id="PTHR20856">
    <property type="entry name" value="DNA-DIRECTED RNA POLYMERASE I SUBUNIT 2"/>
    <property type="match status" value="1"/>
</dbReference>
<feature type="domain" description="RNA polymerase Rpb2" evidence="11">
    <location>
        <begin position="1078"/>
        <end position="1164"/>
    </location>
</feature>
<dbReference type="InterPro" id="IPR015712">
    <property type="entry name" value="DNA-dir_RNA_pol_su2"/>
</dbReference>
<evidence type="ECO:0000256" key="4">
    <source>
        <dbReference type="ARBA" id="ARBA00022679"/>
    </source>
</evidence>
<feature type="compositionally biased region" description="Acidic residues" evidence="9">
    <location>
        <begin position="1173"/>
        <end position="1190"/>
    </location>
</feature>
<dbReference type="Pfam" id="PF04561">
    <property type="entry name" value="RNA_pol_Rpb2_2"/>
    <property type="match status" value="1"/>
</dbReference>
<evidence type="ECO:0000256" key="1">
    <source>
        <dbReference type="ARBA" id="ARBA00006835"/>
    </source>
</evidence>
<dbReference type="Pfam" id="PF04560">
    <property type="entry name" value="RNA_pol_Rpb2_7"/>
    <property type="match status" value="1"/>
</dbReference>
<evidence type="ECO:0000256" key="3">
    <source>
        <dbReference type="ARBA" id="ARBA00022478"/>
    </source>
</evidence>
<evidence type="ECO:0000256" key="5">
    <source>
        <dbReference type="ARBA" id="ARBA00022695"/>
    </source>
</evidence>
<dbReference type="InterPro" id="IPR007641">
    <property type="entry name" value="RNA_pol_Rpb2_7"/>
</dbReference>
<dbReference type="Pfam" id="PF00562">
    <property type="entry name" value="RNA_pol_Rpb2_6"/>
    <property type="match status" value="1"/>
</dbReference>
<dbReference type="InterPro" id="IPR007120">
    <property type="entry name" value="DNA-dir_RNAP_su2_dom"/>
</dbReference>
<keyword evidence="3" id="KW-0240">DNA-directed RNA polymerase</keyword>
<dbReference type="Pfam" id="PF04566">
    <property type="entry name" value="RNA_pol_Rpb2_4"/>
    <property type="match status" value="1"/>
</dbReference>
<reference evidence="16" key="1">
    <citation type="journal article" date="2020" name="Nature">
        <title>Giant virus diversity and host interactions through global metagenomics.</title>
        <authorList>
            <person name="Schulz F."/>
            <person name="Roux S."/>
            <person name="Paez-Espino D."/>
            <person name="Jungbluth S."/>
            <person name="Walsh D.A."/>
            <person name="Denef V.J."/>
            <person name="McMahon K.D."/>
            <person name="Konstantinidis K.T."/>
            <person name="Eloe-Fadrosh E.A."/>
            <person name="Kyrpides N.C."/>
            <person name="Woyke T."/>
        </authorList>
    </citation>
    <scope>NUCLEOTIDE SEQUENCE</scope>
    <source>
        <strain evidence="16">GVMAG-M-3300021964-36</strain>
    </source>
</reference>
<evidence type="ECO:0000259" key="10">
    <source>
        <dbReference type="Pfam" id="PF00562"/>
    </source>
</evidence>
<keyword evidence="5" id="KW-0548">Nucleotidyltransferase</keyword>
<name>A0A6C0CTA1_9ZZZZ</name>
<feature type="region of interest" description="Disordered" evidence="9">
    <location>
        <begin position="1170"/>
        <end position="1190"/>
    </location>
</feature>
<feature type="region of interest" description="Disordered" evidence="9">
    <location>
        <begin position="1059"/>
        <end position="1078"/>
    </location>
</feature>
<proteinExistence type="inferred from homology"/>
<keyword evidence="8" id="KW-0804">Transcription</keyword>
<evidence type="ECO:0000256" key="6">
    <source>
        <dbReference type="ARBA" id="ARBA00022723"/>
    </source>
</evidence>
<keyword evidence="4" id="KW-0808">Transferase</keyword>
<dbReference type="CDD" id="cd00653">
    <property type="entry name" value="RNA_pol_B_RPB2"/>
    <property type="match status" value="1"/>
</dbReference>
<dbReference type="GO" id="GO:0032549">
    <property type="term" value="F:ribonucleoside binding"/>
    <property type="evidence" value="ECO:0007669"/>
    <property type="project" value="InterPro"/>
</dbReference>
<dbReference type="InterPro" id="IPR014724">
    <property type="entry name" value="RNA_pol_RPB2_OB-fold"/>
</dbReference>
<dbReference type="InterPro" id="IPR007645">
    <property type="entry name" value="RNA_pol_Rpb2_3"/>
</dbReference>
<evidence type="ECO:0000256" key="7">
    <source>
        <dbReference type="ARBA" id="ARBA00022833"/>
    </source>
</evidence>
<dbReference type="SUPFAM" id="SSF64484">
    <property type="entry name" value="beta and beta-prime subunits of DNA dependent RNA-polymerase"/>
    <property type="match status" value="1"/>
</dbReference>
<dbReference type="GO" id="GO:0003899">
    <property type="term" value="F:DNA-directed RNA polymerase activity"/>
    <property type="evidence" value="ECO:0007669"/>
    <property type="project" value="UniProtKB-EC"/>
</dbReference>
<dbReference type="GO" id="GO:0046872">
    <property type="term" value="F:metal ion binding"/>
    <property type="evidence" value="ECO:0007669"/>
    <property type="project" value="UniProtKB-KW"/>
</dbReference>
<protein>
    <recommendedName>
        <fullName evidence="2">DNA-directed RNA polymerase</fullName>
        <ecNumber evidence="2">2.7.7.6</ecNumber>
    </recommendedName>
</protein>
<organism evidence="16">
    <name type="scientific">viral metagenome</name>
    <dbReference type="NCBI Taxonomy" id="1070528"/>
    <lineage>
        <taxon>unclassified sequences</taxon>
        <taxon>metagenomes</taxon>
        <taxon>organismal metagenomes</taxon>
    </lineage>
</organism>
<evidence type="ECO:0000256" key="8">
    <source>
        <dbReference type="ARBA" id="ARBA00023163"/>
    </source>
</evidence>
<dbReference type="AlphaFoldDB" id="A0A6C0CTA1"/>
<evidence type="ECO:0000259" key="13">
    <source>
        <dbReference type="Pfam" id="PF04563"/>
    </source>
</evidence>
<dbReference type="InterPro" id="IPR037033">
    <property type="entry name" value="DNA-dir_RNAP_su2_hyb_sf"/>
</dbReference>
<dbReference type="EMBL" id="MN739484">
    <property type="protein sequence ID" value="QHT07681.1"/>
    <property type="molecule type" value="Genomic_DNA"/>
</dbReference>
<dbReference type="Gene3D" id="3.90.1100.10">
    <property type="match status" value="2"/>
</dbReference>
<evidence type="ECO:0000256" key="9">
    <source>
        <dbReference type="SAM" id="MobiDB-lite"/>
    </source>
</evidence>
<dbReference type="PROSITE" id="PS01166">
    <property type="entry name" value="RNA_POL_BETA"/>
    <property type="match status" value="1"/>
</dbReference>
<feature type="domain" description="RNA polymerase beta subunit protrusion" evidence="13">
    <location>
        <begin position="21"/>
        <end position="388"/>
    </location>
</feature>
<evidence type="ECO:0000313" key="16">
    <source>
        <dbReference type="EMBL" id="QHT07681.1"/>
    </source>
</evidence>
<dbReference type="GO" id="GO:0006351">
    <property type="term" value="P:DNA-templated transcription"/>
    <property type="evidence" value="ECO:0007669"/>
    <property type="project" value="InterPro"/>
</dbReference>
<comment type="similarity">
    <text evidence="1">Belongs to the RNA polymerase beta chain family.</text>
</comment>
<dbReference type="InterPro" id="IPR007121">
    <property type="entry name" value="RNA_pol_bsu_CS"/>
</dbReference>
<dbReference type="Pfam" id="PF04563">
    <property type="entry name" value="RNA_pol_Rpb2_1"/>
    <property type="match status" value="1"/>
</dbReference>
<dbReference type="Pfam" id="PF04565">
    <property type="entry name" value="RNA_pol_Rpb2_3"/>
    <property type="match status" value="1"/>
</dbReference>
<dbReference type="GO" id="GO:0000428">
    <property type="term" value="C:DNA-directed RNA polymerase complex"/>
    <property type="evidence" value="ECO:0007669"/>
    <property type="project" value="UniProtKB-KW"/>
</dbReference>
<feature type="domain" description="DNA-directed RNA polymerase subunit 2 hybrid-binding" evidence="10">
    <location>
        <begin position="689"/>
        <end position="1075"/>
    </location>
</feature>
<dbReference type="InterPro" id="IPR007642">
    <property type="entry name" value="RNA_pol_Rpb2_2"/>
</dbReference>
<dbReference type="EC" id="2.7.7.6" evidence="2"/>
<keyword evidence="6" id="KW-0479">Metal-binding</keyword>
<sequence length="1190" mass="135705">MNTWKLIDSFFTSNTNSKYISNHHLDSFNVFMKTKIPYIIQTLNPFVIIKEGYEINVYIGGLEGGGIYVSKPHNEDGNTLFPIHARLEDLTYSSEIYVDVFIEYRSTKNDTNSTITSNLKQIPIGNIPIMIQSDLCNLQGMDRNELIQSGECPYDQGGYFVVDGKEKTIVSQERVATNKLFLSSATDSSIDKYIKMGLIRCTSKKNSLFPKTITLLTLASAERKNAITIEIPNIFSQIPLYTLFRALGYVSDKEITEIIFANNIENVSQHYLTFIRKSIHDSSHSFTQADALDYIARYTKYKDPKQVLHILKNDLFPNVGPLFKNKAMYTGTLVFKLIRHALGELTDTNRDSYLVKRVDVSGILMTNMFRDGYNQLRNNIKNKIDKEFIYGSWGDMNEFKVIIEGNVKSIFDRNFITEISRRSFKGKWGLKESEGIVQDLNRLSYTGYISHTRRVNTPMDRSLKLVTPHRADASQWGFMCPIESPDGENIGLLKHMATSCFITQESDEDELIQCLHDLGMKPIDELYALDIQNHTKVLLNNNFVGTHDSPMDLLKELRRYKINNIINYTTSISWDIIENEIELFNDAGRCVRPIIINTPESLKRFKSILSDKSINDKWSAMVPSRIGNLGYDKGKVKEQNASCLEFIDSTETSRALIAMKYEDIDLNPMNKYDYIEIHPSLILSLYSCLIPLAHHNQAPRNIFSGQQGKQAVGVYASNFNKRIDTAGYLLHYPQQGLLNTKYSKYTSTDALTNGENVIVAIATYTGYNQEDSLIINKNSIERGLFNSSIYKAYVASEDENPKTGEFLQFGNPLNMVKAGAEMNIKYAKWDKIDEHGFPLENKYIEEDDVFVGKVKTTVVSNKFDETAERVRTDEQDNTIKTYSDKSEVATFTNGGMIDKVYVYSKNDKTKLKIRFRKTREPVLGDKFASRHGQKGVIGMILPQEDMPFTKDGVVPDLIVNPHAFPSRMTIGHLIEAVLTRYSCESANRIDGTVFEHLDLESYTKLLEKQGVHKHSDEIMYNGFTGEQIQTQIFFGPTYYFRLKHMVNDKMNYREGVDPAKAPITGTTKQPTHGRANQGGLRIGEMETNALLGHGIASFIKESMMERSDKDKFVMDKDGGDFANPHKDAPMSMIDDRYKSFTNVEIPYTFKLLSQEIKSMGIKPIFHFNRKNEPDDDVVEEDIDPEFTFED</sequence>
<accession>A0A6C0CTA1</accession>